<feature type="signal peptide" evidence="2">
    <location>
        <begin position="1"/>
        <end position="23"/>
    </location>
</feature>
<protein>
    <recommendedName>
        <fullName evidence="3">Ricin B lectin domain-containing protein</fullName>
    </recommendedName>
</protein>
<dbReference type="PROSITE" id="PS50231">
    <property type="entry name" value="RICIN_B_LECTIN"/>
    <property type="match status" value="1"/>
</dbReference>
<evidence type="ECO:0000313" key="5">
    <source>
        <dbReference type="Proteomes" id="UP000016562"/>
    </source>
</evidence>
<evidence type="ECO:0000259" key="3">
    <source>
        <dbReference type="SMART" id="SM00458"/>
    </source>
</evidence>
<organism evidence="4 5">
    <name type="scientific">Vibrio ezurae NBRC 102218</name>
    <dbReference type="NCBI Taxonomy" id="1219080"/>
    <lineage>
        <taxon>Bacteria</taxon>
        <taxon>Pseudomonadati</taxon>
        <taxon>Pseudomonadota</taxon>
        <taxon>Gammaproteobacteria</taxon>
        <taxon>Vibrionales</taxon>
        <taxon>Vibrionaceae</taxon>
        <taxon>Vibrio</taxon>
    </lineage>
</organism>
<dbReference type="SMART" id="SM00458">
    <property type="entry name" value="RICIN"/>
    <property type="match status" value="1"/>
</dbReference>
<feature type="chain" id="PRO_5004638272" description="Ricin B lectin domain-containing protein" evidence="2">
    <location>
        <begin position="24"/>
        <end position="186"/>
    </location>
</feature>
<dbReference type="Gene3D" id="2.80.10.50">
    <property type="match status" value="1"/>
</dbReference>
<sequence>MNTSILKVSALSLFVFFAGNASAIELNIPTQAPYISLSKNLDEPNGYGFCLDTYGRGYSELMHTHTCKPPSKDKDAPRNNSSNDARFEYDTKTKQIRSYAYENQCMQVLLATGKSEFALLECSDHPHQKFDYNKEDKTIRLDVDQNRCLSIDTKTIKAGPWVKRTLNLTECDKTEDSLKQWDVVAS</sequence>
<feature type="domain" description="Ricin B lectin" evidence="3">
    <location>
        <begin position="32"/>
        <end position="184"/>
    </location>
</feature>
<dbReference type="Proteomes" id="UP000016562">
    <property type="component" value="Unassembled WGS sequence"/>
</dbReference>
<accession>U3AYL9</accession>
<comment type="caution">
    <text evidence="4">The sequence shown here is derived from an EMBL/GenBank/DDBJ whole genome shotgun (WGS) entry which is preliminary data.</text>
</comment>
<evidence type="ECO:0000313" key="4">
    <source>
        <dbReference type="EMBL" id="GAD78815.1"/>
    </source>
</evidence>
<gene>
    <name evidence="4" type="ORF">VEZ01S_06_00060</name>
</gene>
<dbReference type="AlphaFoldDB" id="U3AYL9"/>
<dbReference type="RefSeq" id="WP_021712528.1">
    <property type="nucleotide sequence ID" value="NZ_BATM01000006.1"/>
</dbReference>
<keyword evidence="5" id="KW-1185">Reference proteome</keyword>
<dbReference type="EMBL" id="BATM01000006">
    <property type="protein sequence ID" value="GAD78815.1"/>
    <property type="molecule type" value="Genomic_DNA"/>
</dbReference>
<evidence type="ECO:0000256" key="1">
    <source>
        <dbReference type="SAM" id="MobiDB-lite"/>
    </source>
</evidence>
<dbReference type="Pfam" id="PF00652">
    <property type="entry name" value="Ricin_B_lectin"/>
    <property type="match status" value="1"/>
</dbReference>
<dbReference type="SUPFAM" id="SSF50370">
    <property type="entry name" value="Ricin B-like lectins"/>
    <property type="match status" value="1"/>
</dbReference>
<dbReference type="eggNOG" id="ENOG503311U">
    <property type="taxonomic scope" value="Bacteria"/>
</dbReference>
<dbReference type="OrthoDB" id="5890681at2"/>
<name>U3AYL9_9VIBR</name>
<feature type="region of interest" description="Disordered" evidence="1">
    <location>
        <begin position="66"/>
        <end position="86"/>
    </location>
</feature>
<dbReference type="InterPro" id="IPR035992">
    <property type="entry name" value="Ricin_B-like_lectins"/>
</dbReference>
<keyword evidence="2" id="KW-0732">Signal</keyword>
<evidence type="ECO:0000256" key="2">
    <source>
        <dbReference type="SAM" id="SignalP"/>
    </source>
</evidence>
<proteinExistence type="predicted"/>
<reference evidence="4 5" key="1">
    <citation type="submission" date="2013-09" db="EMBL/GenBank/DDBJ databases">
        <title>Whole genome shotgun sequence of Vibrio ezurae NBRC 102218.</title>
        <authorList>
            <person name="Yoshida I."/>
            <person name="Hosoyama A."/>
            <person name="Numata M."/>
            <person name="Hashimoto M."/>
            <person name="Hosoyama Y."/>
            <person name="Tsuchikane K."/>
            <person name="Noguchi M."/>
            <person name="Hirakata S."/>
            <person name="Ichikawa N."/>
            <person name="Ohji S."/>
            <person name="Yamazoe A."/>
            <person name="Fujita N."/>
        </authorList>
    </citation>
    <scope>NUCLEOTIDE SEQUENCE [LARGE SCALE GENOMIC DNA]</scope>
    <source>
        <strain evidence="4 5">NBRC 102218</strain>
    </source>
</reference>
<dbReference type="InterPro" id="IPR000772">
    <property type="entry name" value="Ricin_B_lectin"/>
</dbReference>